<evidence type="ECO:0000313" key="2">
    <source>
        <dbReference type="EMBL" id="MBU3826414.1"/>
    </source>
</evidence>
<dbReference type="InterPro" id="IPR025499">
    <property type="entry name" value="KdgF"/>
</dbReference>
<sequence>MFCFHASTALEDLGNGVKRRILVHEGQMMAVENIFEKGGVGAMHSHPHEQITYVLSGRFRFTIGDEVHEVTAGDTLHKNPHVMHGCTCLEAGTLIDVFTPQREDFLR</sequence>
<dbReference type="Proteomes" id="UP000824150">
    <property type="component" value="Unassembled WGS sequence"/>
</dbReference>
<dbReference type="InterPro" id="IPR013096">
    <property type="entry name" value="Cupin_2"/>
</dbReference>
<dbReference type="PANTHER" id="PTHR40112">
    <property type="entry name" value="H2HPP ISOMERASE"/>
    <property type="match status" value="1"/>
</dbReference>
<gene>
    <name evidence="2" type="ORF">IAA31_02865</name>
</gene>
<organism evidence="2 3">
    <name type="scientific">Candidatus Anaerobiospirillum merdipullorum</name>
    <dbReference type="NCBI Taxonomy" id="2838450"/>
    <lineage>
        <taxon>Bacteria</taxon>
        <taxon>Pseudomonadati</taxon>
        <taxon>Pseudomonadota</taxon>
        <taxon>Gammaproteobacteria</taxon>
        <taxon>Aeromonadales</taxon>
        <taxon>Succinivibrionaceae</taxon>
        <taxon>Anaerobiospirillum</taxon>
    </lineage>
</organism>
<dbReference type="EMBL" id="JAHLFG010000032">
    <property type="protein sequence ID" value="MBU3826414.1"/>
    <property type="molecule type" value="Genomic_DNA"/>
</dbReference>
<dbReference type="CDD" id="cd02238">
    <property type="entry name" value="cupin_KdgF"/>
    <property type="match status" value="1"/>
</dbReference>
<dbReference type="Gene3D" id="2.60.120.10">
    <property type="entry name" value="Jelly Rolls"/>
    <property type="match status" value="1"/>
</dbReference>
<reference evidence="2" key="1">
    <citation type="journal article" date="2021" name="PeerJ">
        <title>Extensive microbial diversity within the chicken gut microbiome revealed by metagenomics and culture.</title>
        <authorList>
            <person name="Gilroy R."/>
            <person name="Ravi A."/>
            <person name="Getino M."/>
            <person name="Pursley I."/>
            <person name="Horton D.L."/>
            <person name="Alikhan N.F."/>
            <person name="Baker D."/>
            <person name="Gharbi K."/>
            <person name="Hall N."/>
            <person name="Watson M."/>
            <person name="Adriaenssens E.M."/>
            <person name="Foster-Nyarko E."/>
            <person name="Jarju S."/>
            <person name="Secka A."/>
            <person name="Antonio M."/>
            <person name="Oren A."/>
            <person name="Chaudhuri R.R."/>
            <person name="La Ragione R."/>
            <person name="Hildebrand F."/>
            <person name="Pallen M.J."/>
        </authorList>
    </citation>
    <scope>NUCLEOTIDE SEQUENCE</scope>
    <source>
        <strain evidence="2">687</strain>
    </source>
</reference>
<dbReference type="PIRSF" id="PIRSF029883">
    <property type="entry name" value="KdgF"/>
    <property type="match status" value="1"/>
</dbReference>
<protein>
    <submittedName>
        <fullName evidence="2">Cupin domain-containing protein</fullName>
    </submittedName>
</protein>
<dbReference type="InterPro" id="IPR052535">
    <property type="entry name" value="Bacilysin_H2HPP_isomerase"/>
</dbReference>
<name>A0A9E2NTD6_9GAMM</name>
<dbReference type="InterPro" id="IPR014710">
    <property type="entry name" value="RmlC-like_jellyroll"/>
</dbReference>
<dbReference type="InterPro" id="IPR011051">
    <property type="entry name" value="RmlC_Cupin_sf"/>
</dbReference>
<proteinExistence type="predicted"/>
<reference evidence="2" key="2">
    <citation type="submission" date="2021-04" db="EMBL/GenBank/DDBJ databases">
        <authorList>
            <person name="Gilroy R."/>
        </authorList>
    </citation>
    <scope>NUCLEOTIDE SEQUENCE</scope>
    <source>
        <strain evidence="2">687</strain>
    </source>
</reference>
<dbReference type="AlphaFoldDB" id="A0A9E2NTD6"/>
<feature type="domain" description="Cupin type-2" evidence="1">
    <location>
        <begin position="35"/>
        <end position="90"/>
    </location>
</feature>
<accession>A0A9E2NTD6</accession>
<dbReference type="PANTHER" id="PTHR40112:SF1">
    <property type="entry name" value="H2HPP ISOMERASE"/>
    <property type="match status" value="1"/>
</dbReference>
<evidence type="ECO:0000259" key="1">
    <source>
        <dbReference type="Pfam" id="PF07883"/>
    </source>
</evidence>
<dbReference type="Pfam" id="PF07883">
    <property type="entry name" value="Cupin_2"/>
    <property type="match status" value="1"/>
</dbReference>
<dbReference type="SUPFAM" id="SSF51182">
    <property type="entry name" value="RmlC-like cupins"/>
    <property type="match status" value="1"/>
</dbReference>
<comment type="caution">
    <text evidence="2">The sequence shown here is derived from an EMBL/GenBank/DDBJ whole genome shotgun (WGS) entry which is preliminary data.</text>
</comment>
<evidence type="ECO:0000313" key="3">
    <source>
        <dbReference type="Proteomes" id="UP000824150"/>
    </source>
</evidence>